<sequence length="350" mass="41131">MVRVDPYINEPEQFAENSDYWYDSGAVQDCIQRRLEKDSERFSSYIEEWNKNRHNPDTIWKGVLTAVLQCLTNSWATSDQRFRRLWKNIKPHWVTFVIDFDPFHLNPKSYNQGITTREQCLHWVLVKFQKAATTLLKQGIAPKLLTHLNQTESDSLLFSDLKILFVCLRMRRVRVLHFHHPLLEEGLEDAAEMVSHHNNAPIADYAKKVLIIRPITAKSIPLMKFSREYRPNVSRRFKDFSNGRRYDGYDACSSEAETPIDVEKEAEKRAIHGQYREESSSEHTNNEDDDEEENDEDEEMSDEEEDEFLSKASDENEEDIMNTDAGSSEHEDDEADEQYDEEEEDNEGYF</sequence>
<reference evidence="2 3" key="1">
    <citation type="journal article" date="2022" name="bioRxiv">
        <title>Genomics of Preaxostyla Flagellates Illuminates Evolutionary Transitions and the Path Towards Mitochondrial Loss.</title>
        <authorList>
            <person name="Novak L.V.F."/>
            <person name="Treitli S.C."/>
            <person name="Pyrih J."/>
            <person name="Halakuc P."/>
            <person name="Pipaliya S.V."/>
            <person name="Vacek V."/>
            <person name="Brzon O."/>
            <person name="Soukal P."/>
            <person name="Eme L."/>
            <person name="Dacks J.B."/>
            <person name="Karnkowska A."/>
            <person name="Elias M."/>
            <person name="Hampl V."/>
        </authorList>
    </citation>
    <scope>NUCLEOTIDE SEQUENCE [LARGE SCALE GENOMIC DNA]</scope>
    <source>
        <strain evidence="2">NAU3</strain>
        <tissue evidence="2">Gut</tissue>
    </source>
</reference>
<feature type="region of interest" description="Disordered" evidence="1">
    <location>
        <begin position="272"/>
        <end position="350"/>
    </location>
</feature>
<organism evidence="2 3">
    <name type="scientific">Blattamonas nauphoetae</name>
    <dbReference type="NCBI Taxonomy" id="2049346"/>
    <lineage>
        <taxon>Eukaryota</taxon>
        <taxon>Metamonada</taxon>
        <taxon>Preaxostyla</taxon>
        <taxon>Oxymonadida</taxon>
        <taxon>Blattamonas</taxon>
    </lineage>
</organism>
<dbReference type="Proteomes" id="UP001281761">
    <property type="component" value="Unassembled WGS sequence"/>
</dbReference>
<feature type="compositionally biased region" description="Basic and acidic residues" evidence="1">
    <location>
        <begin position="272"/>
        <end position="286"/>
    </location>
</feature>
<gene>
    <name evidence="2" type="ORF">BLNAU_16174</name>
</gene>
<evidence type="ECO:0000256" key="1">
    <source>
        <dbReference type="SAM" id="MobiDB-lite"/>
    </source>
</evidence>
<evidence type="ECO:0000313" key="2">
    <source>
        <dbReference type="EMBL" id="KAK2948831.1"/>
    </source>
</evidence>
<name>A0ABQ9X8G6_9EUKA</name>
<keyword evidence="3" id="KW-1185">Reference proteome</keyword>
<evidence type="ECO:0000313" key="3">
    <source>
        <dbReference type="Proteomes" id="UP001281761"/>
    </source>
</evidence>
<feature type="compositionally biased region" description="Acidic residues" evidence="1">
    <location>
        <begin position="330"/>
        <end position="350"/>
    </location>
</feature>
<proteinExistence type="predicted"/>
<accession>A0ABQ9X8G6</accession>
<feature type="compositionally biased region" description="Acidic residues" evidence="1">
    <location>
        <begin position="287"/>
        <end position="307"/>
    </location>
</feature>
<dbReference type="EMBL" id="JARBJD010000167">
    <property type="protein sequence ID" value="KAK2948831.1"/>
    <property type="molecule type" value="Genomic_DNA"/>
</dbReference>
<comment type="caution">
    <text evidence="2">The sequence shown here is derived from an EMBL/GenBank/DDBJ whole genome shotgun (WGS) entry which is preliminary data.</text>
</comment>
<protein>
    <submittedName>
        <fullName evidence="2">Uncharacterized protein</fullName>
    </submittedName>
</protein>